<sequence length="178" mass="20666">MYSEVLDFWFEEIEPAAWWKKDTAFDRVIESRFGALFEQACKGELYSWRKRADGRLAEIILLDQFSRNIYRDRPEAFAQDGMALVLAQEAISVGADVALSKPQRRFLYMPYMHSESALIHEAAQKLFLRSGSDDAYEYELKHKAIIDRFGRYPHRNAILGRESTAEEIEFLKQPGSGF</sequence>
<name>A0A081G4E8_9GAMM</name>
<dbReference type="SUPFAM" id="SSF48452">
    <property type="entry name" value="TPR-like"/>
    <property type="match status" value="1"/>
</dbReference>
<keyword evidence="1" id="KW-0812">Transmembrane</keyword>
<dbReference type="Proteomes" id="UP000028252">
    <property type="component" value="Unassembled WGS sequence"/>
</dbReference>
<dbReference type="PATRIC" id="fig|1232683.4.peg.172"/>
<organism evidence="1 2">
    <name type="scientific">Marinobacterium lacunae</name>
    <dbReference type="NCBI Taxonomy" id="1232683"/>
    <lineage>
        <taxon>Bacteria</taxon>
        <taxon>Pseudomonadati</taxon>
        <taxon>Pseudomonadota</taxon>
        <taxon>Gammaproteobacteria</taxon>
        <taxon>Oceanospirillales</taxon>
        <taxon>Oceanospirillaceae</taxon>
        <taxon>Marinobacterium</taxon>
    </lineage>
</organism>
<proteinExistence type="predicted"/>
<dbReference type="InterPro" id="IPR011990">
    <property type="entry name" value="TPR-like_helical_dom_sf"/>
</dbReference>
<dbReference type="AlphaFoldDB" id="A0A081G4E8"/>
<dbReference type="RefSeq" id="WP_036182496.1">
    <property type="nucleotide sequence ID" value="NZ_JMQN01000007.1"/>
</dbReference>
<accession>A0A081G4E8</accession>
<protein>
    <submittedName>
        <fullName evidence="1">Putative transmembrane protein</fullName>
    </submittedName>
</protein>
<reference evidence="1 2" key="1">
    <citation type="submission" date="2014-04" db="EMBL/GenBank/DDBJ databases">
        <title>Marinobacterium kochiensis sp. nov., isolated from sediment sample collected from Kochi backwaters in Kerala, India.</title>
        <authorList>
            <person name="Singh A."/>
            <person name="Pinnaka A.K."/>
        </authorList>
    </citation>
    <scope>NUCLEOTIDE SEQUENCE [LARGE SCALE GENOMIC DNA]</scope>
    <source>
        <strain evidence="1 2">AK27</strain>
    </source>
</reference>
<dbReference type="InterPro" id="IPR010323">
    <property type="entry name" value="DUF924"/>
</dbReference>
<keyword evidence="2" id="KW-1185">Reference proteome</keyword>
<dbReference type="eggNOG" id="COG3803">
    <property type="taxonomic scope" value="Bacteria"/>
</dbReference>
<dbReference type="Pfam" id="PF06041">
    <property type="entry name" value="DUF924"/>
    <property type="match status" value="1"/>
</dbReference>
<dbReference type="EMBL" id="JMQN01000007">
    <property type="protein sequence ID" value="KEA65653.1"/>
    <property type="molecule type" value="Genomic_DNA"/>
</dbReference>
<gene>
    <name evidence="1" type="ORF">ADIMK_0175</name>
</gene>
<evidence type="ECO:0000313" key="1">
    <source>
        <dbReference type="EMBL" id="KEA65653.1"/>
    </source>
</evidence>
<dbReference type="OrthoDB" id="7593450at2"/>
<dbReference type="Gene3D" id="1.25.40.10">
    <property type="entry name" value="Tetratricopeptide repeat domain"/>
    <property type="match status" value="1"/>
</dbReference>
<comment type="caution">
    <text evidence="1">The sequence shown here is derived from an EMBL/GenBank/DDBJ whole genome shotgun (WGS) entry which is preliminary data.</text>
</comment>
<keyword evidence="1" id="KW-0472">Membrane</keyword>
<dbReference type="Gene3D" id="1.20.58.320">
    <property type="entry name" value="TPR-like"/>
    <property type="match status" value="1"/>
</dbReference>
<evidence type="ECO:0000313" key="2">
    <source>
        <dbReference type="Proteomes" id="UP000028252"/>
    </source>
</evidence>